<comment type="caution">
    <text evidence="2">The sequence shown here is derived from an EMBL/GenBank/DDBJ whole genome shotgun (WGS) entry which is preliminary data.</text>
</comment>
<reference evidence="2" key="1">
    <citation type="journal article" date="2014" name="Front. Microbiol.">
        <title>High frequency of phylogenetically diverse reductive dehalogenase-homologous genes in deep subseafloor sedimentary metagenomes.</title>
        <authorList>
            <person name="Kawai M."/>
            <person name="Futagami T."/>
            <person name="Toyoda A."/>
            <person name="Takaki Y."/>
            <person name="Nishi S."/>
            <person name="Hori S."/>
            <person name="Arai W."/>
            <person name="Tsubouchi T."/>
            <person name="Morono Y."/>
            <person name="Uchiyama I."/>
            <person name="Ito T."/>
            <person name="Fujiyama A."/>
            <person name="Inagaki F."/>
            <person name="Takami H."/>
        </authorList>
    </citation>
    <scope>NUCLEOTIDE SEQUENCE</scope>
    <source>
        <strain evidence="2">Expedition CK06-06</strain>
    </source>
</reference>
<protein>
    <recommendedName>
        <fullName evidence="1">4Fe-4S ferredoxin-type domain-containing protein</fullName>
    </recommendedName>
</protein>
<dbReference type="SUPFAM" id="SSF54862">
    <property type="entry name" value="4Fe-4S ferredoxins"/>
    <property type="match status" value="1"/>
</dbReference>
<dbReference type="PANTHER" id="PTHR43063:SF1">
    <property type="entry name" value="4FE-4S CLUSTER CONTAINING PARA FAMILY ATPASE PROTEIN"/>
    <property type="match status" value="1"/>
</dbReference>
<dbReference type="EMBL" id="BART01034630">
    <property type="protein sequence ID" value="GAH06441.1"/>
    <property type="molecule type" value="Genomic_DNA"/>
</dbReference>
<dbReference type="Pfam" id="PF00037">
    <property type="entry name" value="Fer4"/>
    <property type="match status" value="1"/>
</dbReference>
<gene>
    <name evidence="2" type="ORF">S01H4_59124</name>
</gene>
<accession>X1CDU4</accession>
<organism evidence="2">
    <name type="scientific">marine sediment metagenome</name>
    <dbReference type="NCBI Taxonomy" id="412755"/>
    <lineage>
        <taxon>unclassified sequences</taxon>
        <taxon>metagenomes</taxon>
        <taxon>ecological metagenomes</taxon>
    </lineage>
</organism>
<dbReference type="InterPro" id="IPR017896">
    <property type="entry name" value="4Fe4S_Fe-S-bd"/>
</dbReference>
<name>X1CDU4_9ZZZZ</name>
<proteinExistence type="predicted"/>
<dbReference type="InterPro" id="IPR027417">
    <property type="entry name" value="P-loop_NTPase"/>
</dbReference>
<evidence type="ECO:0000259" key="1">
    <source>
        <dbReference type="PROSITE" id="PS51379"/>
    </source>
</evidence>
<evidence type="ECO:0000313" key="2">
    <source>
        <dbReference type="EMBL" id="GAH06441.1"/>
    </source>
</evidence>
<sequence>MIFNEMCHSCGGCVLVCPEKAITEVERPVGNIHESDIGNIHLVYGELKIGEPIATTVIHSVKTHISKDGLNILDAPPGTACPVLETMNESDYLVLVTEPTPFGLHDLAMTVDVVRELGIPLGVIINRAG</sequence>
<dbReference type="AlphaFoldDB" id="X1CDU4"/>
<feature type="non-terminal residue" evidence="2">
    <location>
        <position position="129"/>
    </location>
</feature>
<dbReference type="SUPFAM" id="SSF52540">
    <property type="entry name" value="P-loop containing nucleoside triphosphate hydrolases"/>
    <property type="match status" value="1"/>
</dbReference>
<dbReference type="PROSITE" id="PS51379">
    <property type="entry name" value="4FE4S_FER_2"/>
    <property type="match status" value="1"/>
</dbReference>
<dbReference type="PROSITE" id="PS00198">
    <property type="entry name" value="4FE4S_FER_1"/>
    <property type="match status" value="1"/>
</dbReference>
<dbReference type="InterPro" id="IPR017900">
    <property type="entry name" value="4Fe4S_Fe_S_CS"/>
</dbReference>
<dbReference type="PANTHER" id="PTHR43063">
    <property type="entry name" value="4FE-4S CLUSTER CONTAINING PARA FAMILY ATPASE PROTEIN"/>
    <property type="match status" value="1"/>
</dbReference>
<feature type="domain" description="4Fe-4S ferredoxin-type" evidence="1">
    <location>
        <begin position="1"/>
        <end position="27"/>
    </location>
</feature>
<dbReference type="Gene3D" id="3.40.50.300">
    <property type="entry name" value="P-loop containing nucleotide triphosphate hydrolases"/>
    <property type="match status" value="1"/>
</dbReference>